<reference evidence="4 5" key="1">
    <citation type="submission" date="2016-10" db="EMBL/GenBank/DDBJ databases">
        <authorList>
            <person name="de Groot N.N."/>
        </authorList>
    </citation>
    <scope>NUCLEOTIDE SEQUENCE [LARGE SCALE GENOMIC DNA]</scope>
    <source>
        <strain evidence="4 5">GAS232</strain>
    </source>
</reference>
<dbReference type="Gene3D" id="1.20.1600.10">
    <property type="entry name" value="Outer membrane efflux proteins (OEP)"/>
    <property type="match status" value="1"/>
</dbReference>
<protein>
    <submittedName>
        <fullName evidence="4">Outer membrane protein, cobalt-zinc-cadmium efflux system</fullName>
    </submittedName>
</protein>
<dbReference type="Proteomes" id="UP000182427">
    <property type="component" value="Chromosome I"/>
</dbReference>
<comment type="similarity">
    <text evidence="1">Belongs to the outer membrane factor (OMF) (TC 1.B.17) family.</text>
</comment>
<sequence length="480" mass="51286">MRNRYAIQEIALAGTLLLTPFCTAQVGGASGAGNTTGGATGGTNAGTVLGQSVGTDASHPSQSPLEVAQTPASYAAAAPSGADPRKLPAAKPGAMTLRQVLDAARLHNPTLAAAEQNLRGVRAQEIQAAVRANPYLGVSASNVTVPSTGNNPYFYAVQVSRLFERGNKREYRVENARATTAQTEAQLQDTVRQTELAVRQAFTTMLIAKAALEISRAQLADFRHEVQLGHDRFLAGDLGKLDYERLDMQLGSFELDEQTTEITLEQASDHLQNLMGIGTSSPDFDVTGPIVPIPISQSRETLTATALQQRPDLRAAEAGVQAADASVKLAVANGTTDPTVEAEYDRNGTDNSAGFNVNIPLRIFDRNQGNKDTARYQAQAARLTEQATRNQIASDVNQAWIGYLHALNISNRFSDHYLDESADVLSVARYAFEHGGLALIDYLDALRDARSSTSDALNAYSQSWMSVHALSAATGMELAP</sequence>
<gene>
    <name evidence="4" type="ORF">SAMN05444167_3222</name>
</gene>
<feature type="signal peptide" evidence="3">
    <location>
        <begin position="1"/>
        <end position="24"/>
    </location>
</feature>
<dbReference type="Pfam" id="PF02321">
    <property type="entry name" value="OEP"/>
    <property type="match status" value="2"/>
</dbReference>
<dbReference type="GO" id="GO:0015562">
    <property type="term" value="F:efflux transmembrane transporter activity"/>
    <property type="evidence" value="ECO:0007669"/>
    <property type="project" value="InterPro"/>
</dbReference>
<organism evidence="4 5">
    <name type="scientific">Terriglobus roseus</name>
    <dbReference type="NCBI Taxonomy" id="392734"/>
    <lineage>
        <taxon>Bacteria</taxon>
        <taxon>Pseudomonadati</taxon>
        <taxon>Acidobacteriota</taxon>
        <taxon>Terriglobia</taxon>
        <taxon>Terriglobales</taxon>
        <taxon>Acidobacteriaceae</taxon>
        <taxon>Terriglobus</taxon>
    </lineage>
</organism>
<keyword evidence="5" id="KW-1185">Reference proteome</keyword>
<dbReference type="OrthoDB" id="9791261at2"/>
<dbReference type="InterPro" id="IPR003423">
    <property type="entry name" value="OMP_efflux"/>
</dbReference>
<keyword evidence="3" id="KW-0732">Signal</keyword>
<dbReference type="InterPro" id="IPR010131">
    <property type="entry name" value="MdtP/NodT-like"/>
</dbReference>
<proteinExistence type="inferred from homology"/>
<evidence type="ECO:0000256" key="1">
    <source>
        <dbReference type="ARBA" id="ARBA00007613"/>
    </source>
</evidence>
<evidence type="ECO:0000256" key="2">
    <source>
        <dbReference type="SAM" id="MobiDB-lite"/>
    </source>
</evidence>
<evidence type="ECO:0000313" key="4">
    <source>
        <dbReference type="EMBL" id="SDF76019.1"/>
    </source>
</evidence>
<dbReference type="AlphaFoldDB" id="A0A1G7NRV4"/>
<feature type="chain" id="PRO_5009242138" evidence="3">
    <location>
        <begin position="25"/>
        <end position="480"/>
    </location>
</feature>
<dbReference type="PANTHER" id="PTHR30203:SF24">
    <property type="entry name" value="BLR4935 PROTEIN"/>
    <property type="match status" value="1"/>
</dbReference>
<feature type="region of interest" description="Disordered" evidence="2">
    <location>
        <begin position="42"/>
        <end position="72"/>
    </location>
</feature>
<evidence type="ECO:0000256" key="3">
    <source>
        <dbReference type="SAM" id="SignalP"/>
    </source>
</evidence>
<evidence type="ECO:0000313" key="5">
    <source>
        <dbReference type="Proteomes" id="UP000182427"/>
    </source>
</evidence>
<accession>A0A1G7NRV4</accession>
<dbReference type="EMBL" id="LT629690">
    <property type="protein sequence ID" value="SDF76019.1"/>
    <property type="molecule type" value="Genomic_DNA"/>
</dbReference>
<dbReference type="SUPFAM" id="SSF56954">
    <property type="entry name" value="Outer membrane efflux proteins (OEP)"/>
    <property type="match status" value="1"/>
</dbReference>
<dbReference type="PANTHER" id="PTHR30203">
    <property type="entry name" value="OUTER MEMBRANE CATION EFFLUX PROTEIN"/>
    <property type="match status" value="1"/>
</dbReference>
<name>A0A1G7NRV4_9BACT</name>
<feature type="compositionally biased region" description="Polar residues" evidence="2">
    <location>
        <begin position="49"/>
        <end position="64"/>
    </location>
</feature>